<evidence type="ECO:0000313" key="2">
    <source>
        <dbReference type="Proteomes" id="UP000198902"/>
    </source>
</evidence>
<name>A0A0D6JNJ2_9EURY</name>
<organism evidence="1 2">
    <name type="scientific">Haloferax massiliensis</name>
    <dbReference type="NCBI Taxonomy" id="1476858"/>
    <lineage>
        <taxon>Archaea</taxon>
        <taxon>Methanobacteriati</taxon>
        <taxon>Methanobacteriota</taxon>
        <taxon>Stenosarchaea group</taxon>
        <taxon>Halobacteria</taxon>
        <taxon>Halobacteriales</taxon>
        <taxon>Haloferacaceae</taxon>
        <taxon>Haloferax</taxon>
    </lineage>
</organism>
<reference evidence="2" key="1">
    <citation type="submission" date="2015-03" db="EMBL/GenBank/DDBJ databases">
        <authorList>
            <person name="Urmite Genomes"/>
        </authorList>
    </citation>
    <scope>NUCLEOTIDE SEQUENCE [LARGE SCALE GENOMIC DNA]</scope>
    <source>
        <strain evidence="2">Arc-Hr</strain>
    </source>
</reference>
<keyword evidence="2" id="KW-1185">Reference proteome</keyword>
<evidence type="ECO:0008006" key="3">
    <source>
        <dbReference type="Google" id="ProtNLM"/>
    </source>
</evidence>
<dbReference type="RefSeq" id="WP_167344099.1">
    <property type="nucleotide sequence ID" value="NZ_CABLRR010000002.1"/>
</dbReference>
<dbReference type="EMBL" id="CSTE01000002">
    <property type="protein sequence ID" value="CQR49419.1"/>
    <property type="molecule type" value="Genomic_DNA"/>
</dbReference>
<gene>
    <name evidence="1" type="ORF">BN996_00880</name>
</gene>
<sequence>MATVVVVCPHCGQHVESRYEGDADFDGVRQRLKSEYRVARQTCPVCSNPYDLRRA</sequence>
<dbReference type="AlphaFoldDB" id="A0A0D6JNJ2"/>
<dbReference type="Proteomes" id="UP000198902">
    <property type="component" value="Unassembled WGS sequence"/>
</dbReference>
<proteinExistence type="predicted"/>
<evidence type="ECO:0000313" key="1">
    <source>
        <dbReference type="EMBL" id="CQR49419.1"/>
    </source>
</evidence>
<protein>
    <recommendedName>
        <fullName evidence="3">Small CPxCG-related zinc finger protein</fullName>
    </recommendedName>
</protein>
<dbReference type="OrthoDB" id="284044at2157"/>
<accession>A0A0D6JNJ2</accession>